<dbReference type="InterPro" id="IPR009495">
    <property type="entry name" value="NrsF"/>
</dbReference>
<proteinExistence type="predicted"/>
<name>A0ABZ2M5E1_9BACT</name>
<feature type="transmembrane region" description="Helical" evidence="1">
    <location>
        <begin position="169"/>
        <end position="186"/>
    </location>
</feature>
<sequence>MISTRPSQKPSSDLRARVLAVARQTPSPSRARVTWATRWLVLAAVVSSLAVFFALGGFQLGNRPVPYVYATTAGWAVLALVGFRIAFVRSRRSMLGPARQSLVALAAGMPVALLLFSLVCCSIWPEVQLLDAPLWGYLACFGSTSIMGTLPLVALAIARRGSDPVHPRATGAALGAAMGVWGGTLIDLHCRCATLPHIAFSHVLPMVVLAIVGAVVAPRVLGF</sequence>
<evidence type="ECO:0000313" key="3">
    <source>
        <dbReference type="Proteomes" id="UP001370348"/>
    </source>
</evidence>
<keyword evidence="1" id="KW-0472">Membrane</keyword>
<evidence type="ECO:0000313" key="2">
    <source>
        <dbReference type="EMBL" id="WXB17386.1"/>
    </source>
</evidence>
<feature type="transmembrane region" description="Helical" evidence="1">
    <location>
        <begin position="102"/>
        <end position="124"/>
    </location>
</feature>
<reference evidence="2 3" key="1">
    <citation type="submission" date="2021-12" db="EMBL/GenBank/DDBJ databases">
        <title>Discovery of the Pendulisporaceae a myxobacterial family with distinct sporulation behavior and unique specialized metabolism.</title>
        <authorList>
            <person name="Garcia R."/>
            <person name="Popoff A."/>
            <person name="Bader C.D."/>
            <person name="Loehr J."/>
            <person name="Walesch S."/>
            <person name="Walt C."/>
            <person name="Boldt J."/>
            <person name="Bunk B."/>
            <person name="Haeckl F.J.F.P.J."/>
            <person name="Gunesch A.P."/>
            <person name="Birkelbach J."/>
            <person name="Nuebel U."/>
            <person name="Pietschmann T."/>
            <person name="Bach T."/>
            <person name="Mueller R."/>
        </authorList>
    </citation>
    <scope>NUCLEOTIDE SEQUENCE [LARGE SCALE GENOMIC DNA]</scope>
    <source>
        <strain evidence="2 3">MSr11954</strain>
    </source>
</reference>
<feature type="transmembrane region" description="Helical" evidence="1">
    <location>
        <begin position="198"/>
        <end position="221"/>
    </location>
</feature>
<accession>A0ABZ2M5E1</accession>
<dbReference type="Pfam" id="PF06532">
    <property type="entry name" value="NrsF"/>
    <property type="match status" value="1"/>
</dbReference>
<organism evidence="2 3">
    <name type="scientific">Pendulispora albinea</name>
    <dbReference type="NCBI Taxonomy" id="2741071"/>
    <lineage>
        <taxon>Bacteria</taxon>
        <taxon>Pseudomonadati</taxon>
        <taxon>Myxococcota</taxon>
        <taxon>Myxococcia</taxon>
        <taxon>Myxococcales</taxon>
        <taxon>Sorangiineae</taxon>
        <taxon>Pendulisporaceae</taxon>
        <taxon>Pendulispora</taxon>
    </lineage>
</organism>
<feature type="transmembrane region" description="Helical" evidence="1">
    <location>
        <begin position="136"/>
        <end position="157"/>
    </location>
</feature>
<dbReference type="EMBL" id="CP089984">
    <property type="protein sequence ID" value="WXB17386.1"/>
    <property type="molecule type" value="Genomic_DNA"/>
</dbReference>
<gene>
    <name evidence="2" type="ORF">LZC94_08895</name>
</gene>
<keyword evidence="1" id="KW-1133">Transmembrane helix</keyword>
<keyword evidence="1" id="KW-0812">Transmembrane</keyword>
<feature type="transmembrane region" description="Helical" evidence="1">
    <location>
        <begin position="67"/>
        <end position="90"/>
    </location>
</feature>
<feature type="transmembrane region" description="Helical" evidence="1">
    <location>
        <begin position="39"/>
        <end position="61"/>
    </location>
</feature>
<evidence type="ECO:0000256" key="1">
    <source>
        <dbReference type="SAM" id="Phobius"/>
    </source>
</evidence>
<protein>
    <submittedName>
        <fullName evidence="2">DUF1109 domain-containing protein</fullName>
    </submittedName>
</protein>
<keyword evidence="3" id="KW-1185">Reference proteome</keyword>
<dbReference type="RefSeq" id="WP_394827017.1">
    <property type="nucleotide sequence ID" value="NZ_CP089984.1"/>
</dbReference>
<dbReference type="Proteomes" id="UP001370348">
    <property type="component" value="Chromosome"/>
</dbReference>